<dbReference type="Gene3D" id="3.90.770.10">
    <property type="entry name" value="3-hydroxy-3-methylglutaryl-coenzyme A Reductase, Chain A, domain 2"/>
    <property type="match status" value="2"/>
</dbReference>
<proteinExistence type="inferred from homology"/>
<dbReference type="AlphaFoldDB" id="A0A381QYJ7"/>
<dbReference type="InterPro" id="IPR002202">
    <property type="entry name" value="HMG_CoA_Rdtase"/>
</dbReference>
<keyword evidence="2" id="KW-0560">Oxidoreductase</keyword>
<dbReference type="SUPFAM" id="SSF56542">
    <property type="entry name" value="Substrate-binding domain of HMG-CoA reductase"/>
    <property type="match status" value="1"/>
</dbReference>
<dbReference type="InterPro" id="IPR009023">
    <property type="entry name" value="HMG_CoA_Rdtase_NAD(P)-bd_sf"/>
</dbReference>
<dbReference type="Gene3D" id="1.10.8.660">
    <property type="match status" value="1"/>
</dbReference>
<name>A0A381QYJ7_9ZZZZ</name>
<sequence length="436" mass="48666">MSKKIIGFSKLSKQEKIEWICSNYLGNSKEDLEILDKYLNNDINIQLIHDTFSENTLSNFYFPFSVAPNFLINNKNYCLPMVIEESSVVAAACNSAKFWYDKGGFRAEVISSEKIGQIHFLFNGEFQKIKKFIDDSKSKLIDATSKISSKMIERGGGINSINLIDMSRKYNNYYQLSISFNTIDSMGANFINSCLEIITKKMCEEIKIPEYLTEKEKDINIIMSILSNSAPNCIVKANAECQIDEIGEINGLNSKEFVEKFFHAVEISKIDLGRAVTNNKGIMNGVDSILISTGNDFRAVEASVHSFACKDGEYKGLTECSIDNNIFSIKLTLPISIGTVGGITDLHPMVKLSHKLLGKPNSSSLMEIIASAGLAQNFAAIKSLITTGIQKGHMKMHLINLLKKNNATENQIENAKVFFKEKEITSKAIQDFLNLN</sequence>
<organism evidence="3">
    <name type="scientific">marine metagenome</name>
    <dbReference type="NCBI Taxonomy" id="408172"/>
    <lineage>
        <taxon>unclassified sequences</taxon>
        <taxon>metagenomes</taxon>
        <taxon>ecological metagenomes</taxon>
    </lineage>
</organism>
<dbReference type="PANTHER" id="PTHR10572:SF24">
    <property type="entry name" value="3-HYDROXY-3-METHYLGLUTARYL-COENZYME A REDUCTASE"/>
    <property type="match status" value="1"/>
</dbReference>
<evidence type="ECO:0000256" key="2">
    <source>
        <dbReference type="ARBA" id="ARBA00023002"/>
    </source>
</evidence>
<gene>
    <name evidence="3" type="ORF">METZ01_LOCUS36482</name>
</gene>
<dbReference type="InterPro" id="IPR023074">
    <property type="entry name" value="HMG_CoA_Rdtase_cat_sf"/>
</dbReference>
<evidence type="ECO:0000256" key="1">
    <source>
        <dbReference type="ARBA" id="ARBA00007661"/>
    </source>
</evidence>
<dbReference type="InterPro" id="IPR009029">
    <property type="entry name" value="HMG_CoA_Rdtase_sub-bd_dom_sf"/>
</dbReference>
<dbReference type="PROSITE" id="PS50065">
    <property type="entry name" value="HMG_COA_REDUCTASE_4"/>
    <property type="match status" value="1"/>
</dbReference>
<dbReference type="EMBL" id="UINC01001560">
    <property type="protein sequence ID" value="SUZ83628.1"/>
    <property type="molecule type" value="Genomic_DNA"/>
</dbReference>
<dbReference type="SUPFAM" id="SSF55035">
    <property type="entry name" value="NAD-binding domain of HMG-CoA reductase"/>
    <property type="match status" value="1"/>
</dbReference>
<evidence type="ECO:0008006" key="4">
    <source>
        <dbReference type="Google" id="ProtNLM"/>
    </source>
</evidence>
<dbReference type="CDD" id="cd00644">
    <property type="entry name" value="HMG-CoA_reductase_classII"/>
    <property type="match status" value="1"/>
</dbReference>
<comment type="similarity">
    <text evidence="1">Belongs to the HMG-CoA reductase family.</text>
</comment>
<dbReference type="InterPro" id="IPR004553">
    <property type="entry name" value="HMG_CoA_Rdtase_bac-typ"/>
</dbReference>
<dbReference type="GO" id="GO:0015936">
    <property type="term" value="P:coenzyme A metabolic process"/>
    <property type="evidence" value="ECO:0007669"/>
    <property type="project" value="InterPro"/>
</dbReference>
<accession>A0A381QYJ7</accession>
<dbReference type="GO" id="GO:0004420">
    <property type="term" value="F:hydroxymethylglutaryl-CoA reductase (NADPH) activity"/>
    <property type="evidence" value="ECO:0007669"/>
    <property type="project" value="InterPro"/>
</dbReference>
<evidence type="ECO:0000313" key="3">
    <source>
        <dbReference type="EMBL" id="SUZ83628.1"/>
    </source>
</evidence>
<reference evidence="3" key="1">
    <citation type="submission" date="2018-05" db="EMBL/GenBank/DDBJ databases">
        <authorList>
            <person name="Lanie J.A."/>
            <person name="Ng W.-L."/>
            <person name="Kazmierczak K.M."/>
            <person name="Andrzejewski T.M."/>
            <person name="Davidsen T.M."/>
            <person name="Wayne K.J."/>
            <person name="Tettelin H."/>
            <person name="Glass J.I."/>
            <person name="Rusch D."/>
            <person name="Podicherti R."/>
            <person name="Tsui H.-C.T."/>
            <person name="Winkler M.E."/>
        </authorList>
    </citation>
    <scope>NUCLEOTIDE SEQUENCE</scope>
</reference>
<dbReference type="PANTHER" id="PTHR10572">
    <property type="entry name" value="3-HYDROXY-3-METHYLGLUTARYL-COENZYME A REDUCTASE"/>
    <property type="match status" value="1"/>
</dbReference>
<protein>
    <recommendedName>
        <fullName evidence="4">Hydroxymethylglutaryl-CoA reductase (NADPH)</fullName>
    </recommendedName>
</protein>
<dbReference type="Pfam" id="PF00368">
    <property type="entry name" value="HMG-CoA_red"/>
    <property type="match status" value="1"/>
</dbReference>